<dbReference type="PANTHER" id="PTHR37937">
    <property type="entry name" value="CONJUGATIVE TRANSFER: DNA TRANSPORT"/>
    <property type="match status" value="1"/>
</dbReference>
<evidence type="ECO:0000256" key="5">
    <source>
        <dbReference type="ARBA" id="ARBA00022989"/>
    </source>
</evidence>
<feature type="transmembrane region" description="Helical" evidence="9">
    <location>
        <begin position="108"/>
        <end position="130"/>
    </location>
</feature>
<dbReference type="GO" id="GO:0005886">
    <property type="term" value="C:plasma membrane"/>
    <property type="evidence" value="ECO:0007669"/>
    <property type="project" value="UniProtKB-SubCell"/>
</dbReference>
<dbReference type="RefSeq" id="WP_195171131.1">
    <property type="nucleotide sequence ID" value="NZ_CP062983.1"/>
</dbReference>
<evidence type="ECO:0000256" key="7">
    <source>
        <dbReference type="SAM" id="Coils"/>
    </source>
</evidence>
<evidence type="ECO:0000256" key="6">
    <source>
        <dbReference type="ARBA" id="ARBA00023136"/>
    </source>
</evidence>
<proteinExistence type="inferred from homology"/>
<organism evidence="10 11">
    <name type="scientific">Phototrophicus methaneseepsis</name>
    <dbReference type="NCBI Taxonomy" id="2710758"/>
    <lineage>
        <taxon>Bacteria</taxon>
        <taxon>Bacillati</taxon>
        <taxon>Chloroflexota</taxon>
        <taxon>Candidatus Thermofontia</taxon>
        <taxon>Phototrophicales</taxon>
        <taxon>Phototrophicaceae</taxon>
        <taxon>Phototrophicus</taxon>
    </lineage>
</organism>
<keyword evidence="5 9" id="KW-1133">Transmembrane helix</keyword>
<dbReference type="SUPFAM" id="SSF52540">
    <property type="entry name" value="P-loop containing nucleoside triphosphate hydrolases"/>
    <property type="match status" value="1"/>
</dbReference>
<dbReference type="PANTHER" id="PTHR37937:SF1">
    <property type="entry name" value="CONJUGATIVE TRANSFER: DNA TRANSPORT"/>
    <property type="match status" value="1"/>
</dbReference>
<evidence type="ECO:0000313" key="11">
    <source>
        <dbReference type="Proteomes" id="UP000594468"/>
    </source>
</evidence>
<accession>A0A7S8E9W5</accession>
<evidence type="ECO:0000256" key="9">
    <source>
        <dbReference type="SAM" id="Phobius"/>
    </source>
</evidence>
<dbReference type="CDD" id="cd01127">
    <property type="entry name" value="TrwB_TraG_TraD_VirD4"/>
    <property type="match status" value="2"/>
</dbReference>
<dbReference type="AlphaFoldDB" id="A0A7S8E9W5"/>
<evidence type="ECO:0000256" key="4">
    <source>
        <dbReference type="ARBA" id="ARBA00022692"/>
    </source>
</evidence>
<feature type="transmembrane region" description="Helical" evidence="9">
    <location>
        <begin position="12"/>
        <end position="37"/>
    </location>
</feature>
<feature type="transmembrane region" description="Helical" evidence="9">
    <location>
        <begin position="57"/>
        <end position="76"/>
    </location>
</feature>
<dbReference type="EMBL" id="CP062983">
    <property type="protein sequence ID" value="QPC83062.1"/>
    <property type="molecule type" value="Genomic_DNA"/>
</dbReference>
<dbReference type="Gene3D" id="3.40.50.300">
    <property type="entry name" value="P-loop containing nucleotide triphosphate hydrolases"/>
    <property type="match status" value="1"/>
</dbReference>
<evidence type="ECO:0000256" key="1">
    <source>
        <dbReference type="ARBA" id="ARBA00004651"/>
    </source>
</evidence>
<dbReference type="InterPro" id="IPR051539">
    <property type="entry name" value="T4SS-coupling_protein"/>
</dbReference>
<protein>
    <submittedName>
        <fullName evidence="10">Type IV secretory system conjugative DNA transfer family protein</fullName>
    </submittedName>
</protein>
<evidence type="ECO:0000313" key="10">
    <source>
        <dbReference type="EMBL" id="QPC83062.1"/>
    </source>
</evidence>
<name>A0A7S8E9W5_9CHLR</name>
<comment type="similarity">
    <text evidence="2">Belongs to the VirD4/TraG family.</text>
</comment>
<keyword evidence="7" id="KW-0175">Coiled coil</keyword>
<evidence type="ECO:0000256" key="8">
    <source>
        <dbReference type="SAM" id="MobiDB-lite"/>
    </source>
</evidence>
<comment type="subcellular location">
    <subcellularLocation>
        <location evidence="1">Cell membrane</location>
        <topology evidence="1">Multi-pass membrane protein</topology>
    </subcellularLocation>
</comment>
<sequence length="663" mass="72405">MLYWLFTEGRDILSSLITPLLCLSLLMPLIVSAIMGAGIQRSSETQGDSGWKHTAKWLTIAVLLLAVTSIYLMFLSDMAIQPIRGKTTANNLIRLIVGGPENIHHMRLFMFGMMLGFLWMLITIGLQSGLKNGGWLRERVDRLRTPRVKRGALGSSHFCSQREYKRFRREDPEGLILLGAFWGENKQRLDLGTGRFCLGGEDIARGILTLGGPGSGKTQGIILPAIADRMLSGHSLVVADPQGEITSHILKYASVTRHLVVVHDPTSPIGPRYNLAEGIDNVSDARAIADVLVPSAQGDNKFWTDSAAALLAACLIRFPNLGEIYNAMNDLKALAQKLAEKKDDAALLANSFIASVGSDGKVASNVVATLATALTGWASTEVRDNTAASDFDAELIVEQPTVVVLTCPGRMRAVYASYLGATLRKVMLDLDTIGERNKGPLPMPVGVILDEFPTLGKLDSLVADVNLVRKRRISILIGAQTKGQFHMIYGSEGTQALFTGLATQVIYGGCDADTAEFYSKASGTATTDANADDPNSHLRQRPLLTVDEVITPQVGNCTIFARYVEAGFATQVVLNARLTRFYERQDWKQHLKAGESITPLLLERGISLRIEPPSPQQEEAKHDKLREAAQSAMDKAGTVQFTGLSTMRRNFEERKEQMEVIEA</sequence>
<dbReference type="KEGG" id="pmet:G4Y79_01410"/>
<dbReference type="InterPro" id="IPR003688">
    <property type="entry name" value="TraG/VirD4"/>
</dbReference>
<dbReference type="InterPro" id="IPR027417">
    <property type="entry name" value="P-loop_NTPase"/>
</dbReference>
<dbReference type="Gene3D" id="1.10.8.80">
    <property type="entry name" value="Magnesium chelatase subunit I, C-Terminal domain"/>
    <property type="match status" value="1"/>
</dbReference>
<feature type="coiled-coil region" evidence="7">
    <location>
        <begin position="324"/>
        <end position="351"/>
    </location>
</feature>
<evidence type="ECO:0000256" key="3">
    <source>
        <dbReference type="ARBA" id="ARBA00022475"/>
    </source>
</evidence>
<dbReference type="Pfam" id="PF02534">
    <property type="entry name" value="T4SS-DNA_transf"/>
    <property type="match status" value="1"/>
</dbReference>
<evidence type="ECO:0000256" key="2">
    <source>
        <dbReference type="ARBA" id="ARBA00008806"/>
    </source>
</evidence>
<reference evidence="10 11" key="1">
    <citation type="submission" date="2020-02" db="EMBL/GenBank/DDBJ databases">
        <authorList>
            <person name="Zheng R.K."/>
            <person name="Sun C.M."/>
        </authorList>
    </citation>
    <scope>NUCLEOTIDE SEQUENCE [LARGE SCALE GENOMIC DNA]</scope>
    <source>
        <strain evidence="11">rifampicinis</strain>
    </source>
</reference>
<gene>
    <name evidence="10" type="ORF">G4Y79_01410</name>
</gene>
<keyword evidence="11" id="KW-1185">Reference proteome</keyword>
<keyword evidence="3" id="KW-1003">Cell membrane</keyword>
<keyword evidence="4 9" id="KW-0812">Transmembrane</keyword>
<dbReference type="Proteomes" id="UP000594468">
    <property type="component" value="Chromosome"/>
</dbReference>
<keyword evidence="6 9" id="KW-0472">Membrane</keyword>
<feature type="compositionally biased region" description="Basic and acidic residues" evidence="8">
    <location>
        <begin position="618"/>
        <end position="627"/>
    </location>
</feature>
<feature type="region of interest" description="Disordered" evidence="8">
    <location>
        <begin position="611"/>
        <end position="634"/>
    </location>
</feature>